<accession>A0ACB9FR71</accession>
<name>A0ACB9FR71_9ASTR</name>
<keyword evidence="2" id="KW-1185">Reference proteome</keyword>
<evidence type="ECO:0000313" key="1">
    <source>
        <dbReference type="EMBL" id="KAI3773231.1"/>
    </source>
</evidence>
<protein>
    <submittedName>
        <fullName evidence="1">Uncharacterized protein</fullName>
    </submittedName>
</protein>
<dbReference type="Proteomes" id="UP001056120">
    <property type="component" value="Linkage Group LG16"/>
</dbReference>
<reference evidence="2" key="1">
    <citation type="journal article" date="2022" name="Mol. Ecol. Resour.">
        <title>The genomes of chicory, endive, great burdock and yacon provide insights into Asteraceae palaeo-polyploidization history and plant inulin production.</title>
        <authorList>
            <person name="Fan W."/>
            <person name="Wang S."/>
            <person name="Wang H."/>
            <person name="Wang A."/>
            <person name="Jiang F."/>
            <person name="Liu H."/>
            <person name="Zhao H."/>
            <person name="Xu D."/>
            <person name="Zhang Y."/>
        </authorList>
    </citation>
    <scope>NUCLEOTIDE SEQUENCE [LARGE SCALE GENOMIC DNA]</scope>
    <source>
        <strain evidence="2">cv. Yunnan</strain>
    </source>
</reference>
<dbReference type="EMBL" id="CM042033">
    <property type="protein sequence ID" value="KAI3773231.1"/>
    <property type="molecule type" value="Genomic_DNA"/>
</dbReference>
<evidence type="ECO:0000313" key="2">
    <source>
        <dbReference type="Proteomes" id="UP001056120"/>
    </source>
</evidence>
<sequence length="296" mass="31631">MIRFGITSGVELNLEGRTDCKLGLAWCNAQGDKWLVDWSTYNDPARMLWCLLGHGEKLMELALNLYFWTWIESPHHHIKDVSISSSPSPAPPPPTTFTLRSTRFAGIAYPLVVSSISSLFIRVLMPRKKEPPPSSLPPRQSTRGVSKSTSLIDEEEAETPKVPLVGLGDYQEDSAGSLRPPSLLSGSKVCHINKENSFVPSVTASLDESEQGLGSINKDIFLENCDAAGILPAGKTGLAGMSDSDGPPGVLGSFHRDGQEKTSSAVAGSLVARKPDPAGELCLDGNIAAGYGDDKA</sequence>
<gene>
    <name evidence="1" type="ORF">L1987_47755</name>
</gene>
<proteinExistence type="predicted"/>
<organism evidence="1 2">
    <name type="scientific">Smallanthus sonchifolius</name>
    <dbReference type="NCBI Taxonomy" id="185202"/>
    <lineage>
        <taxon>Eukaryota</taxon>
        <taxon>Viridiplantae</taxon>
        <taxon>Streptophyta</taxon>
        <taxon>Embryophyta</taxon>
        <taxon>Tracheophyta</taxon>
        <taxon>Spermatophyta</taxon>
        <taxon>Magnoliopsida</taxon>
        <taxon>eudicotyledons</taxon>
        <taxon>Gunneridae</taxon>
        <taxon>Pentapetalae</taxon>
        <taxon>asterids</taxon>
        <taxon>campanulids</taxon>
        <taxon>Asterales</taxon>
        <taxon>Asteraceae</taxon>
        <taxon>Asteroideae</taxon>
        <taxon>Heliantheae alliance</taxon>
        <taxon>Millerieae</taxon>
        <taxon>Smallanthus</taxon>
    </lineage>
</organism>
<reference evidence="1 2" key="2">
    <citation type="journal article" date="2022" name="Mol. Ecol. Resour.">
        <title>The genomes of chicory, endive, great burdock and yacon provide insights into Asteraceae paleo-polyploidization history and plant inulin production.</title>
        <authorList>
            <person name="Fan W."/>
            <person name="Wang S."/>
            <person name="Wang H."/>
            <person name="Wang A."/>
            <person name="Jiang F."/>
            <person name="Liu H."/>
            <person name="Zhao H."/>
            <person name="Xu D."/>
            <person name="Zhang Y."/>
        </authorList>
    </citation>
    <scope>NUCLEOTIDE SEQUENCE [LARGE SCALE GENOMIC DNA]</scope>
    <source>
        <strain evidence="2">cv. Yunnan</strain>
        <tissue evidence="1">Leaves</tissue>
    </source>
</reference>
<comment type="caution">
    <text evidence="1">The sequence shown here is derived from an EMBL/GenBank/DDBJ whole genome shotgun (WGS) entry which is preliminary data.</text>
</comment>